<dbReference type="Proteomes" id="UP001293254">
    <property type="component" value="Unassembled WGS sequence"/>
</dbReference>
<evidence type="ECO:0000256" key="1">
    <source>
        <dbReference type="SAM" id="MobiDB-lite"/>
    </source>
</evidence>
<comment type="caution">
    <text evidence="2">The sequence shown here is derived from an EMBL/GenBank/DDBJ whole genome shotgun (WGS) entry which is preliminary data.</text>
</comment>
<evidence type="ECO:0000313" key="2">
    <source>
        <dbReference type="EMBL" id="KAK4420675.1"/>
    </source>
</evidence>
<reference evidence="2" key="1">
    <citation type="submission" date="2020-06" db="EMBL/GenBank/DDBJ databases">
        <authorList>
            <person name="Li T."/>
            <person name="Hu X."/>
            <person name="Zhang T."/>
            <person name="Song X."/>
            <person name="Zhang H."/>
            <person name="Dai N."/>
            <person name="Sheng W."/>
            <person name="Hou X."/>
            <person name="Wei L."/>
        </authorList>
    </citation>
    <scope>NUCLEOTIDE SEQUENCE</scope>
    <source>
        <strain evidence="2">3651</strain>
        <tissue evidence="2">Leaf</tissue>
    </source>
</reference>
<dbReference type="EMBL" id="JACGWO010000008">
    <property type="protein sequence ID" value="KAK4420675.1"/>
    <property type="molecule type" value="Genomic_DNA"/>
</dbReference>
<protein>
    <submittedName>
        <fullName evidence="2">Uncharacterized protein</fullName>
    </submittedName>
</protein>
<dbReference type="AlphaFoldDB" id="A0AAE1XZ01"/>
<name>A0AAE1XZ01_9LAMI</name>
<accession>A0AAE1XZ01</accession>
<feature type="region of interest" description="Disordered" evidence="1">
    <location>
        <begin position="84"/>
        <end position="118"/>
    </location>
</feature>
<keyword evidence="3" id="KW-1185">Reference proteome</keyword>
<sequence>MNRLGLTGEDHLSPLKPREASCLSVRMCIKTAEKGKWSRKQSRGFTPKLDANNLLEGKRCPLASERKQSNVPCQHTVIHTLPQRKPVTNGWVPLNPPHPTPPHPTPPNPLLLAASPLC</sequence>
<reference evidence="2" key="2">
    <citation type="journal article" date="2024" name="Plant">
        <title>Genomic evolution and insights into agronomic trait innovations of Sesamum species.</title>
        <authorList>
            <person name="Miao H."/>
            <person name="Wang L."/>
            <person name="Qu L."/>
            <person name="Liu H."/>
            <person name="Sun Y."/>
            <person name="Le M."/>
            <person name="Wang Q."/>
            <person name="Wei S."/>
            <person name="Zheng Y."/>
            <person name="Lin W."/>
            <person name="Duan Y."/>
            <person name="Cao H."/>
            <person name="Xiong S."/>
            <person name="Wang X."/>
            <person name="Wei L."/>
            <person name="Li C."/>
            <person name="Ma Q."/>
            <person name="Ju M."/>
            <person name="Zhao R."/>
            <person name="Li G."/>
            <person name="Mu C."/>
            <person name="Tian Q."/>
            <person name="Mei H."/>
            <person name="Zhang T."/>
            <person name="Gao T."/>
            <person name="Zhang H."/>
        </authorList>
    </citation>
    <scope>NUCLEOTIDE SEQUENCE</scope>
    <source>
        <strain evidence="2">3651</strain>
    </source>
</reference>
<feature type="compositionally biased region" description="Pro residues" evidence="1">
    <location>
        <begin position="94"/>
        <end position="109"/>
    </location>
</feature>
<gene>
    <name evidence="2" type="ORF">Salat_2018000</name>
</gene>
<proteinExistence type="predicted"/>
<organism evidence="2 3">
    <name type="scientific">Sesamum alatum</name>
    <dbReference type="NCBI Taxonomy" id="300844"/>
    <lineage>
        <taxon>Eukaryota</taxon>
        <taxon>Viridiplantae</taxon>
        <taxon>Streptophyta</taxon>
        <taxon>Embryophyta</taxon>
        <taxon>Tracheophyta</taxon>
        <taxon>Spermatophyta</taxon>
        <taxon>Magnoliopsida</taxon>
        <taxon>eudicotyledons</taxon>
        <taxon>Gunneridae</taxon>
        <taxon>Pentapetalae</taxon>
        <taxon>asterids</taxon>
        <taxon>lamiids</taxon>
        <taxon>Lamiales</taxon>
        <taxon>Pedaliaceae</taxon>
        <taxon>Sesamum</taxon>
    </lineage>
</organism>
<evidence type="ECO:0000313" key="3">
    <source>
        <dbReference type="Proteomes" id="UP001293254"/>
    </source>
</evidence>